<feature type="region of interest" description="Disordered" evidence="8">
    <location>
        <begin position="1"/>
        <end position="84"/>
    </location>
</feature>
<dbReference type="SMART" id="SM00487">
    <property type="entry name" value="DEXDc"/>
    <property type="match status" value="1"/>
</dbReference>
<dbReference type="InterPro" id="IPR001650">
    <property type="entry name" value="Helicase_C-like"/>
</dbReference>
<dbReference type="SUPFAM" id="SSF52540">
    <property type="entry name" value="P-loop containing nucleoside triphosphate hydrolases"/>
    <property type="match status" value="1"/>
</dbReference>
<comment type="catalytic activity">
    <reaction evidence="7">
        <text>ATP + H2O = ADP + phosphate + H(+)</text>
        <dbReference type="Rhea" id="RHEA:13065"/>
        <dbReference type="ChEBI" id="CHEBI:15377"/>
        <dbReference type="ChEBI" id="CHEBI:15378"/>
        <dbReference type="ChEBI" id="CHEBI:30616"/>
        <dbReference type="ChEBI" id="CHEBI:43474"/>
        <dbReference type="ChEBI" id="CHEBI:456216"/>
    </reaction>
</comment>
<dbReference type="Pfam" id="PF00270">
    <property type="entry name" value="DEAD"/>
    <property type="match status" value="1"/>
</dbReference>
<organism evidence="11 12">
    <name type="scientific">Oikopleura dioica</name>
    <name type="common">Tunicate</name>
    <dbReference type="NCBI Taxonomy" id="34765"/>
    <lineage>
        <taxon>Eukaryota</taxon>
        <taxon>Metazoa</taxon>
        <taxon>Chordata</taxon>
        <taxon>Tunicata</taxon>
        <taxon>Appendicularia</taxon>
        <taxon>Copelata</taxon>
        <taxon>Oikopleuridae</taxon>
        <taxon>Oikopleura</taxon>
    </lineage>
</organism>
<dbReference type="PROSITE" id="PS51192">
    <property type="entry name" value="HELICASE_ATP_BIND_1"/>
    <property type="match status" value="1"/>
</dbReference>
<dbReference type="Pfam" id="PF00271">
    <property type="entry name" value="Helicase_C"/>
    <property type="match status" value="1"/>
</dbReference>
<dbReference type="PROSITE" id="PS51194">
    <property type="entry name" value="HELICASE_CTER"/>
    <property type="match status" value="1"/>
</dbReference>
<keyword evidence="12" id="KW-1185">Reference proteome</keyword>
<feature type="domain" description="Helicase C-terminal" evidence="10">
    <location>
        <begin position="326"/>
        <end position="467"/>
    </location>
</feature>
<comment type="catalytic activity">
    <reaction evidence="6 7">
        <text>Couples ATP hydrolysis with the unwinding of duplex DNA by translocating in the 3'-5' direction.</text>
        <dbReference type="EC" id="5.6.2.4"/>
    </reaction>
</comment>
<protein>
    <recommendedName>
        <fullName evidence="7">ATP-dependent DNA helicase</fullName>
        <ecNumber evidence="7">5.6.2.4</ecNumber>
    </recommendedName>
</protein>
<evidence type="ECO:0000259" key="10">
    <source>
        <dbReference type="PROSITE" id="PS51194"/>
    </source>
</evidence>
<evidence type="ECO:0000313" key="11">
    <source>
        <dbReference type="EMBL" id="CAG5096313.1"/>
    </source>
</evidence>
<reference evidence="11 12" key="1">
    <citation type="submission" date="2021-04" db="EMBL/GenBank/DDBJ databases">
        <authorList>
            <person name="Bliznina A."/>
        </authorList>
    </citation>
    <scope>NUCLEOTIDE SEQUENCE [LARGE SCALE GENOMIC DNA]</scope>
</reference>
<dbReference type="NCBIfam" id="TIGR00614">
    <property type="entry name" value="recQ_fam"/>
    <property type="match status" value="1"/>
</dbReference>
<comment type="similarity">
    <text evidence="1 7">Belongs to the helicase family. RecQ subfamily.</text>
</comment>
<dbReference type="InterPro" id="IPR032284">
    <property type="entry name" value="RecQ_Zn-bd"/>
</dbReference>
<gene>
    <name evidence="11" type="ORF">OKIOD_LOCUS6120</name>
</gene>
<keyword evidence="3 7" id="KW-0378">Hydrolase</keyword>
<dbReference type="CDD" id="cd17920">
    <property type="entry name" value="DEXHc_RecQ"/>
    <property type="match status" value="1"/>
</dbReference>
<evidence type="ECO:0000256" key="3">
    <source>
        <dbReference type="ARBA" id="ARBA00022801"/>
    </source>
</evidence>
<dbReference type="PANTHER" id="PTHR13710:SF152">
    <property type="entry name" value="ATP-DEPENDENT DNA HELICASE Q5"/>
    <property type="match status" value="1"/>
</dbReference>
<dbReference type="InterPro" id="IPR014001">
    <property type="entry name" value="Helicase_ATP-bd"/>
</dbReference>
<feature type="compositionally biased region" description="Basic residues" evidence="8">
    <location>
        <begin position="58"/>
        <end position="67"/>
    </location>
</feature>
<evidence type="ECO:0000256" key="6">
    <source>
        <dbReference type="ARBA" id="ARBA00034617"/>
    </source>
</evidence>
<evidence type="ECO:0000256" key="5">
    <source>
        <dbReference type="ARBA" id="ARBA00022840"/>
    </source>
</evidence>
<evidence type="ECO:0000313" key="12">
    <source>
        <dbReference type="Proteomes" id="UP001158576"/>
    </source>
</evidence>
<feature type="region of interest" description="Disordered" evidence="8">
    <location>
        <begin position="737"/>
        <end position="757"/>
    </location>
</feature>
<dbReference type="EMBL" id="OU015569">
    <property type="protein sequence ID" value="CAG5096313.1"/>
    <property type="molecule type" value="Genomic_DNA"/>
</dbReference>
<keyword evidence="5 7" id="KW-0067">ATP-binding</keyword>
<sequence>MSDFEDEDYVADGEENLLPWEDPPNPFDDSPDECEEQKPQKKKKVQVKTTKSQPTKSKAAKTTKKSKANTQGDEPPPPMPSKATNIKEEDIYVALKEHFGHPGFRSSIQENAVKELCLGDRDAFVLLPTGGGKSLIYQLPAMLYPGISIVISPLIALIQDQLQSLLAKDIRAESINSKLSTEERKAIMDDLYSGAPKTRILYVTPEQVQTQRFIKLARWMNARCLIHLVAIDEAHCVSQWGHDFRPDYLKLGLLRELVPNARFVACTATATKKVEEDVIRILKMKNCAVFRTGITRENLYYDVKMKDILPNPHRHLANFAKECIGKLQPNGSYEGAGIVYCFRRDDCEEIAVSLTRLGVESEPYHAGLKPETRTRVQEDWTEGRVPVICATISFGMGVDKENVRFVAHWSLPKSLAGYLQESGRAGRDNKPSKCRLYYSQTAFLEEERRGKRRTEQKKIMIQLRQFESVTKYCEGTDCRHKTMAKFFGENTDICKTNCDGCTNKTQVARELDCMGKVGSCKTYTKISEEDDNDAFAEYNPDIYGGRRGGYGFERPDEPSEAFKDEVENGTGTTSLILNEFKKRRAAQAKLSIPEQKKAKEDEKALLYVGFPDDTPLIDPANQRVNGLGWRVRSACYDTLKECLETNHVNFYIETPEKAALCDIEVRVAASNLEKFIFDSARSKISYKAAIVNKRKEIMLTTENFELAEAFRLEQKKEVKAKACPVASGMFQSAANLISSSDDESSKEDIKDQPSTSKAAPLVKARTLSFV</sequence>
<keyword evidence="2 7" id="KW-0547">Nucleotide-binding</keyword>
<evidence type="ECO:0000256" key="7">
    <source>
        <dbReference type="RuleBase" id="RU364117"/>
    </source>
</evidence>
<dbReference type="InterPro" id="IPR011545">
    <property type="entry name" value="DEAD/DEAH_box_helicase_dom"/>
</dbReference>
<dbReference type="InterPro" id="IPR027417">
    <property type="entry name" value="P-loop_NTPase"/>
</dbReference>
<dbReference type="Gene3D" id="3.40.50.300">
    <property type="entry name" value="P-loop containing nucleotide triphosphate hydrolases"/>
    <property type="match status" value="2"/>
</dbReference>
<dbReference type="PANTHER" id="PTHR13710">
    <property type="entry name" value="DNA HELICASE RECQ FAMILY MEMBER"/>
    <property type="match status" value="1"/>
</dbReference>
<proteinExistence type="inferred from homology"/>
<dbReference type="InterPro" id="IPR004589">
    <property type="entry name" value="DNA_helicase_ATP-dep_RecQ"/>
</dbReference>
<evidence type="ECO:0000259" key="9">
    <source>
        <dbReference type="PROSITE" id="PS51192"/>
    </source>
</evidence>
<dbReference type="SMART" id="SM00490">
    <property type="entry name" value="HELICc"/>
    <property type="match status" value="1"/>
</dbReference>
<feature type="compositionally biased region" description="Acidic residues" evidence="8">
    <location>
        <begin position="1"/>
        <end position="15"/>
    </location>
</feature>
<evidence type="ECO:0000256" key="4">
    <source>
        <dbReference type="ARBA" id="ARBA00022806"/>
    </source>
</evidence>
<feature type="domain" description="Helicase ATP-binding" evidence="9">
    <location>
        <begin position="114"/>
        <end position="288"/>
    </location>
</feature>
<feature type="compositionally biased region" description="Low complexity" evidence="8">
    <location>
        <begin position="47"/>
        <end position="57"/>
    </location>
</feature>
<evidence type="ECO:0000256" key="1">
    <source>
        <dbReference type="ARBA" id="ARBA00005446"/>
    </source>
</evidence>
<accession>A0ABN7SBZ6</accession>
<evidence type="ECO:0000256" key="2">
    <source>
        <dbReference type="ARBA" id="ARBA00022741"/>
    </source>
</evidence>
<dbReference type="CDD" id="cd18794">
    <property type="entry name" value="SF2_C_RecQ"/>
    <property type="match status" value="1"/>
</dbReference>
<keyword evidence="4 7" id="KW-0347">Helicase</keyword>
<keyword evidence="7" id="KW-0539">Nucleus</keyword>
<evidence type="ECO:0000256" key="8">
    <source>
        <dbReference type="SAM" id="MobiDB-lite"/>
    </source>
</evidence>
<dbReference type="Proteomes" id="UP001158576">
    <property type="component" value="Chromosome XSR"/>
</dbReference>
<name>A0ABN7SBZ6_OIKDI</name>
<dbReference type="Pfam" id="PF16124">
    <property type="entry name" value="RecQ_Zn_bind"/>
    <property type="match status" value="1"/>
</dbReference>
<comment type="subcellular location">
    <subcellularLocation>
        <location evidence="7">Nucleus</location>
    </subcellularLocation>
</comment>
<dbReference type="EC" id="5.6.2.4" evidence="7"/>